<accession>A0A5M3YYW2</accession>
<keyword evidence="2" id="KW-1185">Reference proteome</keyword>
<evidence type="ECO:0000313" key="2">
    <source>
        <dbReference type="Proteomes" id="UP000452235"/>
    </source>
</evidence>
<dbReference type="OrthoDB" id="10465241at2759"/>
<gene>
    <name evidence="1" type="ORF">ATEIFO6365_0011033900</name>
</gene>
<protein>
    <submittedName>
        <fullName evidence="1">Uncharacterized protein</fullName>
    </submittedName>
</protein>
<proteinExistence type="predicted"/>
<dbReference type="EMBL" id="BLJY01000011">
    <property type="protein sequence ID" value="GFF20079.1"/>
    <property type="molecule type" value="Genomic_DNA"/>
</dbReference>
<organism evidence="1 2">
    <name type="scientific">Aspergillus terreus</name>
    <dbReference type="NCBI Taxonomy" id="33178"/>
    <lineage>
        <taxon>Eukaryota</taxon>
        <taxon>Fungi</taxon>
        <taxon>Dikarya</taxon>
        <taxon>Ascomycota</taxon>
        <taxon>Pezizomycotina</taxon>
        <taxon>Eurotiomycetes</taxon>
        <taxon>Eurotiomycetidae</taxon>
        <taxon>Eurotiales</taxon>
        <taxon>Aspergillaceae</taxon>
        <taxon>Aspergillus</taxon>
        <taxon>Aspergillus subgen. Circumdati</taxon>
    </lineage>
</organism>
<evidence type="ECO:0000313" key="1">
    <source>
        <dbReference type="EMBL" id="GFF20079.1"/>
    </source>
</evidence>
<reference evidence="1 2" key="1">
    <citation type="submission" date="2020-01" db="EMBL/GenBank/DDBJ databases">
        <title>Aspergillus terreus IFO 6365 whole genome shotgun sequence.</title>
        <authorList>
            <person name="Kanamasa S."/>
            <person name="Takahashi H."/>
        </authorList>
    </citation>
    <scope>NUCLEOTIDE SEQUENCE [LARGE SCALE GENOMIC DNA]</scope>
    <source>
        <strain evidence="1 2">IFO 6365</strain>
    </source>
</reference>
<dbReference type="VEuPathDB" id="FungiDB:ATEG_03926"/>
<dbReference type="AlphaFoldDB" id="A0A5M3YYW2"/>
<sequence>MPEMKKPLAPIPLTPTHLPGAHHTVPNTIPGQNDIDTHIHTREALKHEREALRHEREALKHERAALLASNKHNHNPRGEPYAMAAAFLSIREEVEKTFAAEKEQMQQEIAELKEKVNEKEEKIARAQQELVNLKGRLRDEIERHYSECESLRAKIAKLRADLGETDECRGSSYGVSYSAANWGASDTASWVPNDYYRYSWERPSPFKKQPEEVGSVCLDW</sequence>
<comment type="caution">
    <text evidence="1">The sequence shown here is derived from an EMBL/GenBank/DDBJ whole genome shotgun (WGS) entry which is preliminary data.</text>
</comment>
<name>A0A5M3YYW2_ASPTE</name>
<dbReference type="Proteomes" id="UP000452235">
    <property type="component" value="Unassembled WGS sequence"/>
</dbReference>